<dbReference type="InterPro" id="IPR043968">
    <property type="entry name" value="SGNH"/>
</dbReference>
<dbReference type="RefSeq" id="WP_043140332.1">
    <property type="nucleotide sequence ID" value="NZ_JSUQ01000007.1"/>
</dbReference>
<dbReference type="PANTHER" id="PTHR23028">
    <property type="entry name" value="ACETYLTRANSFERASE"/>
    <property type="match status" value="1"/>
</dbReference>
<keyword evidence="1" id="KW-1133">Transmembrane helix</keyword>
<reference evidence="4 5" key="1">
    <citation type="submission" date="2014-10" db="EMBL/GenBank/DDBJ databases">
        <title>Genome sequence of Ponticoccus sp. strain UMTAT08 isolated from clonal culture of toxic dinoflagellate Alexandrium tamiyavanichii.</title>
        <authorList>
            <person name="Gan H.Y."/>
            <person name="Muhd D.-D."/>
            <person name="Mohd Noor M.E."/>
            <person name="Yeong Y.S."/>
            <person name="Usup G."/>
        </authorList>
    </citation>
    <scope>NUCLEOTIDE SEQUENCE [LARGE SCALE GENOMIC DNA]</scope>
    <source>
        <strain evidence="4 5">UMTAT08</strain>
    </source>
</reference>
<feature type="transmembrane region" description="Helical" evidence="1">
    <location>
        <begin position="259"/>
        <end position="279"/>
    </location>
</feature>
<evidence type="ECO:0000313" key="4">
    <source>
        <dbReference type="EMBL" id="KHQ53421.1"/>
    </source>
</evidence>
<feature type="transmembrane region" description="Helical" evidence="1">
    <location>
        <begin position="80"/>
        <end position="99"/>
    </location>
</feature>
<dbReference type="InterPro" id="IPR002656">
    <property type="entry name" value="Acyl_transf_3_dom"/>
</dbReference>
<gene>
    <name evidence="4" type="ORF">OA50_01951</name>
</gene>
<dbReference type="GO" id="GO:0016747">
    <property type="term" value="F:acyltransferase activity, transferring groups other than amino-acyl groups"/>
    <property type="evidence" value="ECO:0007669"/>
    <property type="project" value="InterPro"/>
</dbReference>
<feature type="transmembrane region" description="Helical" evidence="1">
    <location>
        <begin position="143"/>
        <end position="162"/>
    </location>
</feature>
<keyword evidence="1" id="KW-0812">Transmembrane</keyword>
<keyword evidence="4" id="KW-0808">Transferase</keyword>
<keyword evidence="4" id="KW-0012">Acyltransferase</keyword>
<dbReference type="GO" id="GO:0016020">
    <property type="term" value="C:membrane"/>
    <property type="evidence" value="ECO:0007669"/>
    <property type="project" value="TreeGrafter"/>
</dbReference>
<dbReference type="Pfam" id="PF01757">
    <property type="entry name" value="Acyl_transf_3"/>
    <property type="match status" value="1"/>
</dbReference>
<feature type="transmembrane region" description="Helical" evidence="1">
    <location>
        <begin position="196"/>
        <end position="216"/>
    </location>
</feature>
<organism evidence="4 5">
    <name type="scientific">Mameliella alba</name>
    <dbReference type="NCBI Taxonomy" id="561184"/>
    <lineage>
        <taxon>Bacteria</taxon>
        <taxon>Pseudomonadati</taxon>
        <taxon>Pseudomonadota</taxon>
        <taxon>Alphaproteobacteria</taxon>
        <taxon>Rhodobacterales</taxon>
        <taxon>Roseobacteraceae</taxon>
        <taxon>Mameliella</taxon>
    </lineage>
</organism>
<evidence type="ECO:0000313" key="5">
    <source>
        <dbReference type="Proteomes" id="UP000030960"/>
    </source>
</evidence>
<dbReference type="Pfam" id="PF19040">
    <property type="entry name" value="SGNH"/>
    <property type="match status" value="1"/>
</dbReference>
<keyword evidence="1" id="KW-0472">Membrane</keyword>
<protein>
    <submittedName>
        <fullName evidence="4">Acyltransferase</fullName>
    </submittedName>
</protein>
<comment type="caution">
    <text evidence="4">The sequence shown here is derived from an EMBL/GenBank/DDBJ whole genome shotgun (WGS) entry which is preliminary data.</text>
</comment>
<name>A0A0B3S9V2_9RHOB</name>
<feature type="transmembrane region" description="Helical" evidence="1">
    <location>
        <begin position="39"/>
        <end position="59"/>
    </location>
</feature>
<proteinExistence type="predicted"/>
<evidence type="ECO:0000259" key="3">
    <source>
        <dbReference type="Pfam" id="PF19040"/>
    </source>
</evidence>
<feature type="transmembrane region" description="Helical" evidence="1">
    <location>
        <begin position="228"/>
        <end position="247"/>
    </location>
</feature>
<dbReference type="InterPro" id="IPR050879">
    <property type="entry name" value="Acyltransferase_3"/>
</dbReference>
<keyword evidence="5" id="KW-1185">Reference proteome</keyword>
<dbReference type="EMBL" id="JSUQ01000007">
    <property type="protein sequence ID" value="KHQ53421.1"/>
    <property type="molecule type" value="Genomic_DNA"/>
</dbReference>
<feature type="transmembrane region" description="Helical" evidence="1">
    <location>
        <begin position="317"/>
        <end position="335"/>
    </location>
</feature>
<dbReference type="STRING" id="561184.SAMN05216376_106269"/>
<evidence type="ECO:0000259" key="2">
    <source>
        <dbReference type="Pfam" id="PF01757"/>
    </source>
</evidence>
<feature type="domain" description="SGNH" evidence="3">
    <location>
        <begin position="398"/>
        <end position="665"/>
    </location>
</feature>
<feature type="transmembrane region" description="Helical" evidence="1">
    <location>
        <begin position="286"/>
        <end position="305"/>
    </location>
</feature>
<feature type="transmembrane region" description="Helical" evidence="1">
    <location>
        <begin position="169"/>
        <end position="190"/>
    </location>
</feature>
<accession>A0A0B3S9V2</accession>
<dbReference type="AlphaFoldDB" id="A0A0B3S9V2"/>
<dbReference type="GO" id="GO:0009103">
    <property type="term" value="P:lipopolysaccharide biosynthetic process"/>
    <property type="evidence" value="ECO:0007669"/>
    <property type="project" value="TreeGrafter"/>
</dbReference>
<sequence length="683" mass="74161">MSAPAHMPLPYRGDIDGLRALAVLAVVLYHFGLPLSGGFVGVDIFFVISGFLIGGILWREYDSTGRISLPNFYIRRFRRLAPAFFAMLLVTTALGWILLLPFEFREYGKAVIASTVYLSNVLFFRQAGYFDTASEDKPLLHTWSLAVEEQFYIFLPLVILLLARWRWGVIGVLVACWAVSLAACVLVTPLSHTATFYLFPFRAWELLSGVLLAIWGHETRATWRGHPALSSVGLVMVLASICFIPAGPLFPGVLAVPPVLGTVLLLSSGTGACAVNRLLTHPWMRMIGLISYSLYLWHWPVYTLATSLRGDMGLPESLAWMALSFGLAWLSWRFVEQPVRHARALSGRAVFGGVALTSTAALALGAVLFRGDGLPARFGPEARVHIAASGDFLQDWSRCTIPDDGPLDGLEVCPIGPAGAPRLLVWGDSHVRAMKEGLDVAAHEAEVPGILLWRAGCAPLFGLRKVESAATAAQDMACTQANTQIRQALPALDSLDSILLIGRWAYYATGQGVGLNAHDRIALHPTDRPVSTKVTQPQLLAEAARDTVAELRRHVSRVHVLRQPPEIPLYNSRLAAREAAHAGLPLAAPARTEASVPAAAIVLRATLSDAPWLPLAEQGVITFLDTWPQFCTDGTCSAVQGGQGQYFDNNHLTNSAAIRIRTVLQPVFRPLIPEVSMQGASDG</sequence>
<feature type="domain" description="Acyltransferase 3" evidence="2">
    <location>
        <begin position="14"/>
        <end position="330"/>
    </location>
</feature>
<dbReference type="Proteomes" id="UP000030960">
    <property type="component" value="Unassembled WGS sequence"/>
</dbReference>
<dbReference type="PANTHER" id="PTHR23028:SF53">
    <property type="entry name" value="ACYL_TRANSF_3 DOMAIN-CONTAINING PROTEIN"/>
    <property type="match status" value="1"/>
</dbReference>
<dbReference type="OrthoDB" id="9796461at2"/>
<feature type="transmembrane region" description="Helical" evidence="1">
    <location>
        <begin position="347"/>
        <end position="369"/>
    </location>
</feature>
<evidence type="ECO:0000256" key="1">
    <source>
        <dbReference type="SAM" id="Phobius"/>
    </source>
</evidence>